<evidence type="ECO:0000313" key="1">
    <source>
        <dbReference type="EMBL" id="KIJ45450.1"/>
    </source>
</evidence>
<dbReference type="Proteomes" id="UP000054279">
    <property type="component" value="Unassembled WGS sequence"/>
</dbReference>
<dbReference type="EMBL" id="KN837112">
    <property type="protein sequence ID" value="KIJ45450.1"/>
    <property type="molecule type" value="Genomic_DNA"/>
</dbReference>
<reference evidence="1 2" key="1">
    <citation type="submission" date="2014-06" db="EMBL/GenBank/DDBJ databases">
        <title>Evolutionary Origins and Diversification of the Mycorrhizal Mutualists.</title>
        <authorList>
            <consortium name="DOE Joint Genome Institute"/>
            <consortium name="Mycorrhizal Genomics Consortium"/>
            <person name="Kohler A."/>
            <person name="Kuo A."/>
            <person name="Nagy L.G."/>
            <person name="Floudas D."/>
            <person name="Copeland A."/>
            <person name="Barry K.W."/>
            <person name="Cichocki N."/>
            <person name="Veneault-Fourrey C."/>
            <person name="LaButti K."/>
            <person name="Lindquist E.A."/>
            <person name="Lipzen A."/>
            <person name="Lundell T."/>
            <person name="Morin E."/>
            <person name="Murat C."/>
            <person name="Riley R."/>
            <person name="Ohm R."/>
            <person name="Sun H."/>
            <person name="Tunlid A."/>
            <person name="Henrissat B."/>
            <person name="Grigoriev I.V."/>
            <person name="Hibbett D.S."/>
            <person name="Martin F."/>
        </authorList>
    </citation>
    <scope>NUCLEOTIDE SEQUENCE [LARGE SCALE GENOMIC DNA]</scope>
    <source>
        <strain evidence="1 2">SS14</strain>
    </source>
</reference>
<dbReference type="AlphaFoldDB" id="A0A0C9W1P8"/>
<keyword evidence="2" id="KW-1185">Reference proteome</keyword>
<name>A0A0C9W1P8_SPHS4</name>
<gene>
    <name evidence="1" type="ORF">M422DRAFT_46852</name>
</gene>
<organism evidence="1 2">
    <name type="scientific">Sphaerobolus stellatus (strain SS14)</name>
    <dbReference type="NCBI Taxonomy" id="990650"/>
    <lineage>
        <taxon>Eukaryota</taxon>
        <taxon>Fungi</taxon>
        <taxon>Dikarya</taxon>
        <taxon>Basidiomycota</taxon>
        <taxon>Agaricomycotina</taxon>
        <taxon>Agaricomycetes</taxon>
        <taxon>Phallomycetidae</taxon>
        <taxon>Geastrales</taxon>
        <taxon>Sphaerobolaceae</taxon>
        <taxon>Sphaerobolus</taxon>
    </lineage>
</organism>
<dbReference type="HOGENOM" id="CLU_1887090_0_0_1"/>
<accession>A0A0C9W1P8</accession>
<protein>
    <submittedName>
        <fullName evidence="1">Uncharacterized protein</fullName>
    </submittedName>
</protein>
<evidence type="ECO:0000313" key="2">
    <source>
        <dbReference type="Proteomes" id="UP000054279"/>
    </source>
</evidence>
<sequence length="135" mass="14531">MILPQVFNATTFPAFCTSVMQQEPEATIPRPVATASSVNVTYSTCSSIDYAFTGASKFGISTNTAYFYFVVSNKTGGAVTTEYFLTLAASYAYESETESPSAYIRQAVSHDYVSYSAGRTRSPLFVAITFALLGA</sequence>
<proteinExistence type="predicted"/>